<evidence type="ECO:0000259" key="4">
    <source>
        <dbReference type="Pfam" id="PF08545"/>
    </source>
</evidence>
<dbReference type="InterPro" id="IPR013751">
    <property type="entry name" value="ACP_syn_III_N"/>
</dbReference>
<dbReference type="EMBL" id="BMMX01000002">
    <property type="protein sequence ID" value="GGK78970.1"/>
    <property type="molecule type" value="Genomic_DNA"/>
</dbReference>
<dbReference type="InterPro" id="IPR013747">
    <property type="entry name" value="ACP_syn_III_C"/>
</dbReference>
<sequence>MLGIVGTGSHLPRTEVDNATVAERTGVTPEWIVHKTGIRRRWYAGPDEATSDLAVHAARAALADGGVSAERLRLIVVATSTPDHPQPPTASLVQRALGAYGAGALDVNAVCSGFVFALATAAGLLGDDEYGLVIGADVYSRIIDRGDRRVASLFGDGAGAVLLGPVPSDRGLLGWDLRTFGALSDLVCVDAGGSRTPVTPQTTAAGRHLFRMDGRGVADFVRAELPPAIKRVLASTGVAPEQVDHVVPHQANAVLLTSVAESLDLPRARLQLTADEHGNTGAASIPLALDTAERSGAFAGDDLILLTGFGGGMSVGSVLLRWHPTRKAYL</sequence>
<organism evidence="5 6">
    <name type="scientific">Mangrovihabitans endophyticus</name>
    <dbReference type="NCBI Taxonomy" id="1751298"/>
    <lineage>
        <taxon>Bacteria</taxon>
        <taxon>Bacillati</taxon>
        <taxon>Actinomycetota</taxon>
        <taxon>Actinomycetes</taxon>
        <taxon>Micromonosporales</taxon>
        <taxon>Micromonosporaceae</taxon>
        <taxon>Mangrovihabitans</taxon>
    </lineage>
</organism>
<dbReference type="SUPFAM" id="SSF53901">
    <property type="entry name" value="Thiolase-like"/>
    <property type="match status" value="1"/>
</dbReference>
<dbReference type="InterPro" id="IPR016039">
    <property type="entry name" value="Thiolase-like"/>
</dbReference>
<dbReference type="GO" id="GO:0004315">
    <property type="term" value="F:3-oxoacyl-[acyl-carrier-protein] synthase activity"/>
    <property type="evidence" value="ECO:0007669"/>
    <property type="project" value="InterPro"/>
</dbReference>
<evidence type="ECO:0000313" key="6">
    <source>
        <dbReference type="Proteomes" id="UP000656042"/>
    </source>
</evidence>
<protein>
    <submittedName>
        <fullName evidence="5">3-oxoacyl-[acyl-carrier-protein] synthase 3</fullName>
    </submittedName>
</protein>
<evidence type="ECO:0000259" key="3">
    <source>
        <dbReference type="Pfam" id="PF08541"/>
    </source>
</evidence>
<feature type="domain" description="Beta-ketoacyl-[acyl-carrier-protein] synthase III N-terminal" evidence="4">
    <location>
        <begin position="105"/>
        <end position="179"/>
    </location>
</feature>
<keyword evidence="2" id="KW-0012">Acyltransferase</keyword>
<name>A0A8J3BXB0_9ACTN</name>
<dbReference type="GO" id="GO:0044550">
    <property type="term" value="P:secondary metabolite biosynthetic process"/>
    <property type="evidence" value="ECO:0007669"/>
    <property type="project" value="TreeGrafter"/>
</dbReference>
<dbReference type="PANTHER" id="PTHR34069">
    <property type="entry name" value="3-OXOACYL-[ACYL-CARRIER-PROTEIN] SYNTHASE 3"/>
    <property type="match status" value="1"/>
</dbReference>
<reference evidence="5" key="2">
    <citation type="submission" date="2020-09" db="EMBL/GenBank/DDBJ databases">
        <authorList>
            <person name="Sun Q."/>
            <person name="Zhou Y."/>
        </authorList>
    </citation>
    <scope>NUCLEOTIDE SEQUENCE</scope>
    <source>
        <strain evidence="5">CGMCC 4.7299</strain>
    </source>
</reference>
<dbReference type="Gene3D" id="3.40.47.10">
    <property type="match status" value="1"/>
</dbReference>
<dbReference type="Pfam" id="PF08541">
    <property type="entry name" value="ACP_syn_III_C"/>
    <property type="match status" value="1"/>
</dbReference>
<dbReference type="NCBIfam" id="NF006829">
    <property type="entry name" value="PRK09352.1"/>
    <property type="match status" value="1"/>
</dbReference>
<dbReference type="AlphaFoldDB" id="A0A8J3BXB0"/>
<feature type="domain" description="Beta-ketoacyl-[acyl-carrier-protein] synthase III C-terminal" evidence="3">
    <location>
        <begin position="233"/>
        <end position="322"/>
    </location>
</feature>
<evidence type="ECO:0000256" key="1">
    <source>
        <dbReference type="ARBA" id="ARBA00022679"/>
    </source>
</evidence>
<gene>
    <name evidence="5" type="primary">fabH-1</name>
    <name evidence="5" type="ORF">GCM10012284_11130</name>
</gene>
<proteinExistence type="predicted"/>
<comment type="caution">
    <text evidence="5">The sequence shown here is derived from an EMBL/GenBank/DDBJ whole genome shotgun (WGS) entry which is preliminary data.</text>
</comment>
<accession>A0A8J3BXB0</accession>
<keyword evidence="1" id="KW-0808">Transferase</keyword>
<dbReference type="RefSeq" id="WP_189078004.1">
    <property type="nucleotide sequence ID" value="NZ_BMMX01000002.1"/>
</dbReference>
<dbReference type="PANTHER" id="PTHR34069:SF2">
    <property type="entry name" value="BETA-KETOACYL-[ACYL-CARRIER-PROTEIN] SYNTHASE III"/>
    <property type="match status" value="1"/>
</dbReference>
<dbReference type="CDD" id="cd00830">
    <property type="entry name" value="KAS_III"/>
    <property type="match status" value="1"/>
</dbReference>
<dbReference type="Pfam" id="PF08545">
    <property type="entry name" value="ACP_syn_III"/>
    <property type="match status" value="1"/>
</dbReference>
<evidence type="ECO:0000313" key="5">
    <source>
        <dbReference type="EMBL" id="GGK78970.1"/>
    </source>
</evidence>
<keyword evidence="6" id="KW-1185">Reference proteome</keyword>
<dbReference type="Proteomes" id="UP000656042">
    <property type="component" value="Unassembled WGS sequence"/>
</dbReference>
<reference evidence="5" key="1">
    <citation type="journal article" date="2014" name="Int. J. Syst. Evol. Microbiol.">
        <title>Complete genome sequence of Corynebacterium casei LMG S-19264T (=DSM 44701T), isolated from a smear-ripened cheese.</title>
        <authorList>
            <consortium name="US DOE Joint Genome Institute (JGI-PGF)"/>
            <person name="Walter F."/>
            <person name="Albersmeier A."/>
            <person name="Kalinowski J."/>
            <person name="Ruckert C."/>
        </authorList>
    </citation>
    <scope>NUCLEOTIDE SEQUENCE</scope>
    <source>
        <strain evidence="5">CGMCC 4.7299</strain>
    </source>
</reference>
<evidence type="ECO:0000256" key="2">
    <source>
        <dbReference type="ARBA" id="ARBA00023315"/>
    </source>
</evidence>
<dbReference type="GO" id="GO:0006633">
    <property type="term" value="P:fatty acid biosynthetic process"/>
    <property type="evidence" value="ECO:0007669"/>
    <property type="project" value="InterPro"/>
</dbReference>